<protein>
    <recommendedName>
        <fullName evidence="4">Peptidoglycan recognition protein family domain-containing protein</fullName>
    </recommendedName>
</protein>
<feature type="compositionally biased region" description="Low complexity" evidence="2">
    <location>
        <begin position="140"/>
        <end position="151"/>
    </location>
</feature>
<feature type="region of interest" description="Disordered" evidence="2">
    <location>
        <begin position="140"/>
        <end position="163"/>
    </location>
</feature>
<dbReference type="CDD" id="cd06583">
    <property type="entry name" value="PGRP"/>
    <property type="match status" value="1"/>
</dbReference>
<accession>A0ABQ2F2Z8</accession>
<dbReference type="InterPro" id="IPR036505">
    <property type="entry name" value="Amidase/PGRP_sf"/>
</dbReference>
<name>A0ABQ2F2Z8_9MICO</name>
<comment type="caution">
    <text evidence="5">The sequence shown here is derived from an EMBL/GenBank/DDBJ whole genome shotgun (WGS) entry which is preliminary data.</text>
</comment>
<evidence type="ECO:0000256" key="3">
    <source>
        <dbReference type="SAM" id="SignalP"/>
    </source>
</evidence>
<dbReference type="InterPro" id="IPR006619">
    <property type="entry name" value="PGRP_domain_met/bac"/>
</dbReference>
<dbReference type="PROSITE" id="PS51318">
    <property type="entry name" value="TAT"/>
    <property type="match status" value="1"/>
</dbReference>
<dbReference type="EMBL" id="BMLB01000001">
    <property type="protein sequence ID" value="GGK55682.1"/>
    <property type="molecule type" value="Genomic_DNA"/>
</dbReference>
<gene>
    <name evidence="5" type="ORF">GCM10011509_00020</name>
</gene>
<evidence type="ECO:0000259" key="4">
    <source>
        <dbReference type="SMART" id="SM00701"/>
    </source>
</evidence>
<evidence type="ECO:0000313" key="6">
    <source>
        <dbReference type="Proteomes" id="UP000662111"/>
    </source>
</evidence>
<proteinExistence type="inferred from homology"/>
<dbReference type="Proteomes" id="UP000662111">
    <property type="component" value="Unassembled WGS sequence"/>
</dbReference>
<evidence type="ECO:0000313" key="5">
    <source>
        <dbReference type="EMBL" id="GGK55682.1"/>
    </source>
</evidence>
<dbReference type="PANTHER" id="PTHR11022:SF41">
    <property type="entry name" value="PEPTIDOGLYCAN-RECOGNITION PROTEIN LC-RELATED"/>
    <property type="match status" value="1"/>
</dbReference>
<dbReference type="Pfam" id="PF04122">
    <property type="entry name" value="CW_binding_2"/>
    <property type="match status" value="3"/>
</dbReference>
<dbReference type="InterPro" id="IPR002502">
    <property type="entry name" value="Amidase_domain"/>
</dbReference>
<keyword evidence="3" id="KW-0732">Signal</keyword>
<dbReference type="InterPro" id="IPR015510">
    <property type="entry name" value="PGRP"/>
</dbReference>
<dbReference type="Pfam" id="PF01510">
    <property type="entry name" value="Amidase_2"/>
    <property type="match status" value="1"/>
</dbReference>
<evidence type="ECO:0000256" key="1">
    <source>
        <dbReference type="ARBA" id="ARBA00007553"/>
    </source>
</evidence>
<sequence>MRTSSHPPSRRPLLAALTLPAVTLLTAALTVSGAAAAPVVDDADPQAAHRSVPLAQDLAASSARQLPGTDDAAATASAEPVSTATLSLGEGVHVLGLRWEGPQPEAAELRVREPGAEWGDWAELDDVVPTEPFTVEVETATQGSATGASGAPVDGTQEAPRATTGDVVVGAAEVQVRLVGEATDASLEAWTTQRTSADVASVQALPITTEEIAIGTRADWGVDESMRGTKPRHLVHDTPQLGVTVHHTAGINDYAAVDVPSIIRGIFYYHGQTLGWGDIGYAALVDKYGRTWEGRAGGVEENLQLAHAFGMNRDWAGIAVLGNHETAQVWRTELDALSELTAWTLDTHGVTAGTTVRYTNAYEGWTRTLPVVHAHRDVGLTLCPGYSMYALMDTLRAWVVTDQRESSDAVQRIGGADRYAVSAALAREAFLEGTRSAYLVSGHALPDALGVGAVADATGAAVLLTRPTAVPRETLQALQHLGVRDITLVGGEGVIPPAIADDLTARGYTVRRVTGEDRYATAAQLAAQHPRPGGTVYVADGVGLIDALGGAAAAAEQDGTVLLARSGRLPITTGKALLALAPSRVVVLGGEGVLSPAVMEQIVTLLPQAAVERVGGTNRFATSGQLAQHAFDGARSAVVASGDAPVDAMVGTQLAARHGGPVVLARSSCRPSEVDAAYQELGITLSRLAGGPGVLEWPAGHAVC</sequence>
<organism evidence="5 6">
    <name type="scientific">Ornithinimicrobium pekingense</name>
    <dbReference type="NCBI Taxonomy" id="384677"/>
    <lineage>
        <taxon>Bacteria</taxon>
        <taxon>Bacillati</taxon>
        <taxon>Actinomycetota</taxon>
        <taxon>Actinomycetes</taxon>
        <taxon>Micrococcales</taxon>
        <taxon>Ornithinimicrobiaceae</taxon>
        <taxon>Ornithinimicrobium</taxon>
    </lineage>
</organism>
<dbReference type="InterPro" id="IPR007253">
    <property type="entry name" value="Cell_wall-bd_2"/>
</dbReference>
<dbReference type="SMART" id="SM00701">
    <property type="entry name" value="PGRP"/>
    <property type="match status" value="1"/>
</dbReference>
<feature type="signal peptide" evidence="3">
    <location>
        <begin position="1"/>
        <end position="36"/>
    </location>
</feature>
<evidence type="ECO:0000256" key="2">
    <source>
        <dbReference type="SAM" id="MobiDB-lite"/>
    </source>
</evidence>
<dbReference type="SUPFAM" id="SSF55846">
    <property type="entry name" value="N-acetylmuramoyl-L-alanine amidase-like"/>
    <property type="match status" value="1"/>
</dbReference>
<reference evidence="6" key="1">
    <citation type="journal article" date="2019" name="Int. J. Syst. Evol. Microbiol.">
        <title>The Global Catalogue of Microorganisms (GCM) 10K type strain sequencing project: providing services to taxonomists for standard genome sequencing and annotation.</title>
        <authorList>
            <consortium name="The Broad Institute Genomics Platform"/>
            <consortium name="The Broad Institute Genome Sequencing Center for Infectious Disease"/>
            <person name="Wu L."/>
            <person name="Ma J."/>
        </authorList>
    </citation>
    <scope>NUCLEOTIDE SEQUENCE [LARGE SCALE GENOMIC DNA]</scope>
    <source>
        <strain evidence="6">CGMCC 1.5362</strain>
    </source>
</reference>
<dbReference type="PANTHER" id="PTHR11022">
    <property type="entry name" value="PEPTIDOGLYCAN RECOGNITION PROTEIN"/>
    <property type="match status" value="1"/>
</dbReference>
<feature type="chain" id="PRO_5046927858" description="Peptidoglycan recognition protein family domain-containing protein" evidence="3">
    <location>
        <begin position="37"/>
        <end position="704"/>
    </location>
</feature>
<dbReference type="RefSeq" id="WP_022921217.1">
    <property type="nucleotide sequence ID" value="NZ_BMLB01000001.1"/>
</dbReference>
<feature type="domain" description="Peptidoglycan recognition protein family" evidence="4">
    <location>
        <begin position="212"/>
        <end position="363"/>
    </location>
</feature>
<dbReference type="InterPro" id="IPR006311">
    <property type="entry name" value="TAT_signal"/>
</dbReference>
<dbReference type="Gene3D" id="3.40.80.10">
    <property type="entry name" value="Peptidoglycan recognition protein-like"/>
    <property type="match status" value="1"/>
</dbReference>
<comment type="similarity">
    <text evidence="1">Belongs to the N-acetylmuramoyl-L-alanine amidase 2 family.</text>
</comment>
<keyword evidence="6" id="KW-1185">Reference proteome</keyword>